<dbReference type="SUPFAM" id="SSF56300">
    <property type="entry name" value="Metallo-dependent phosphatases"/>
    <property type="match status" value="1"/>
</dbReference>
<dbReference type="InterPro" id="IPR004843">
    <property type="entry name" value="Calcineurin-like_PHP"/>
</dbReference>
<keyword evidence="3" id="KW-1185">Reference proteome</keyword>
<dbReference type="RefSeq" id="WP_100789622.1">
    <property type="nucleotide sequence ID" value="NZ_NPDQ01000002.1"/>
</dbReference>
<reference evidence="2" key="1">
    <citation type="journal article" date="2019" name="PLoS Negl. Trop. Dis.">
        <title>Revisiting the worldwide diversity of Leptospira species in the environment.</title>
        <authorList>
            <person name="Vincent A.T."/>
            <person name="Schiettekatte O."/>
            <person name="Bourhy P."/>
            <person name="Veyrier F.J."/>
            <person name="Picardeau M."/>
        </authorList>
    </citation>
    <scope>NUCLEOTIDE SEQUENCE [LARGE SCALE GENOMIC DNA]</scope>
    <source>
        <strain evidence="2">201800277</strain>
    </source>
</reference>
<accession>A0A2M9Y425</accession>
<dbReference type="Pfam" id="PF00149">
    <property type="entry name" value="Metallophos"/>
    <property type="match status" value="1"/>
</dbReference>
<dbReference type="Proteomes" id="UP000297891">
    <property type="component" value="Unassembled WGS sequence"/>
</dbReference>
<organism evidence="2 3">
    <name type="scientific">Leptospira brenneri</name>
    <dbReference type="NCBI Taxonomy" id="2023182"/>
    <lineage>
        <taxon>Bacteria</taxon>
        <taxon>Pseudomonadati</taxon>
        <taxon>Spirochaetota</taxon>
        <taxon>Spirochaetia</taxon>
        <taxon>Leptospirales</taxon>
        <taxon>Leptospiraceae</taxon>
        <taxon>Leptospira</taxon>
    </lineage>
</organism>
<proteinExistence type="predicted"/>
<evidence type="ECO:0000313" key="2">
    <source>
        <dbReference type="EMBL" id="TGK96439.1"/>
    </source>
</evidence>
<dbReference type="OrthoDB" id="332939at2"/>
<sequence>MKIIYLTDIHDGLHGLKRILQTTEADLYMFSGDIIYKAFFSFDRIIDFCGVQEELYYLLTERKDDSTPFDFTTHAIRFPEKYSTAIVEKSQKYRDLYKLAAKTMKEKYEIIEKLIIKYAKSPVYCLPGNYDLDLQYTELYQREVHRKSFEFGNLKVSGYGGAPIWTSGIPEKLTVVFHEYTKNGKNYSEPEDFFRQELPDICWIHNPPYGYFDNIPGVGKCGSQGIRRYLDDESPSLVVSGHVHEDQGIKKTKNTVFINPSNFGAVDSLHGFQEGGYYAEIIMDGKNVVQSNLCQLRGEDWHTLIEVDCSEKQLKLISQNPISTVSSEDYIRGN</sequence>
<dbReference type="Gene3D" id="3.60.21.10">
    <property type="match status" value="1"/>
</dbReference>
<protein>
    <submittedName>
        <fullName evidence="2">Phosphoesterase</fullName>
    </submittedName>
</protein>
<dbReference type="PANTHER" id="PTHR12905:SF0">
    <property type="entry name" value="CALCINEURIN-LIKE PHOSPHOESTERASE DOMAIN-CONTAINING PROTEIN"/>
    <property type="match status" value="1"/>
</dbReference>
<dbReference type="InterPro" id="IPR029052">
    <property type="entry name" value="Metallo-depent_PP-like"/>
</dbReference>
<dbReference type="GO" id="GO:0016787">
    <property type="term" value="F:hydrolase activity"/>
    <property type="evidence" value="ECO:0007669"/>
    <property type="project" value="InterPro"/>
</dbReference>
<evidence type="ECO:0000313" key="3">
    <source>
        <dbReference type="Proteomes" id="UP000297891"/>
    </source>
</evidence>
<dbReference type="PANTHER" id="PTHR12905">
    <property type="entry name" value="METALLOPHOSPHOESTERASE"/>
    <property type="match status" value="1"/>
</dbReference>
<name>A0A2M9Y425_9LEPT</name>
<dbReference type="EMBL" id="RQFP01000001">
    <property type="protein sequence ID" value="TGK96439.1"/>
    <property type="molecule type" value="Genomic_DNA"/>
</dbReference>
<comment type="caution">
    <text evidence="2">The sequence shown here is derived from an EMBL/GenBank/DDBJ whole genome shotgun (WGS) entry which is preliminary data.</text>
</comment>
<dbReference type="InterPro" id="IPR051693">
    <property type="entry name" value="UPF0046_metallophosphoest"/>
</dbReference>
<dbReference type="AlphaFoldDB" id="A0A2M9Y425"/>
<feature type="domain" description="Calcineurin-like phosphoesterase" evidence="1">
    <location>
        <begin position="113"/>
        <end position="245"/>
    </location>
</feature>
<gene>
    <name evidence="2" type="ORF">EHQ30_07500</name>
</gene>
<evidence type="ECO:0000259" key="1">
    <source>
        <dbReference type="Pfam" id="PF00149"/>
    </source>
</evidence>